<name>A0AB39KPX2_9CAUL</name>
<keyword evidence="12" id="KW-0175">Coiled coil</keyword>
<keyword evidence="5" id="KW-0597">Phosphoprotein</keyword>
<dbReference type="InterPro" id="IPR003594">
    <property type="entry name" value="HATPase_dom"/>
</dbReference>
<organism evidence="17">
    <name type="scientific">Caulobacter sp. 73W</name>
    <dbReference type="NCBI Taxonomy" id="3161137"/>
    <lineage>
        <taxon>Bacteria</taxon>
        <taxon>Pseudomonadati</taxon>
        <taxon>Pseudomonadota</taxon>
        <taxon>Alphaproteobacteria</taxon>
        <taxon>Caulobacterales</taxon>
        <taxon>Caulobacteraceae</taxon>
        <taxon>Caulobacter</taxon>
    </lineage>
</organism>
<dbReference type="SUPFAM" id="SSF55874">
    <property type="entry name" value="ATPase domain of HSP90 chaperone/DNA topoisomerase II/histidine kinase"/>
    <property type="match status" value="1"/>
</dbReference>
<dbReference type="Gene3D" id="3.30.565.10">
    <property type="entry name" value="Histidine kinase-like ATPase, C-terminal domain"/>
    <property type="match status" value="1"/>
</dbReference>
<dbReference type="SMART" id="SM00091">
    <property type="entry name" value="PAS"/>
    <property type="match status" value="1"/>
</dbReference>
<dbReference type="PRINTS" id="PR00344">
    <property type="entry name" value="BCTRLSENSOR"/>
</dbReference>
<dbReference type="SUPFAM" id="SSF55785">
    <property type="entry name" value="PYP-like sensor domain (PAS domain)"/>
    <property type="match status" value="1"/>
</dbReference>
<dbReference type="Pfam" id="PF02518">
    <property type="entry name" value="HATPase_c"/>
    <property type="match status" value="1"/>
</dbReference>
<dbReference type="Pfam" id="PF05231">
    <property type="entry name" value="MASE1"/>
    <property type="match status" value="1"/>
</dbReference>
<evidence type="ECO:0000259" key="16">
    <source>
        <dbReference type="PROSITE" id="PS50113"/>
    </source>
</evidence>
<dbReference type="InterPro" id="IPR035965">
    <property type="entry name" value="PAS-like_dom_sf"/>
</dbReference>
<gene>
    <name evidence="17" type="ORF">ABOZ73_12070</name>
</gene>
<dbReference type="PROSITE" id="PS50109">
    <property type="entry name" value="HIS_KIN"/>
    <property type="match status" value="1"/>
</dbReference>
<feature type="transmembrane region" description="Helical" evidence="13">
    <location>
        <begin position="246"/>
        <end position="269"/>
    </location>
</feature>
<evidence type="ECO:0000256" key="4">
    <source>
        <dbReference type="ARBA" id="ARBA00022475"/>
    </source>
</evidence>
<feature type="transmembrane region" description="Helical" evidence="13">
    <location>
        <begin position="162"/>
        <end position="183"/>
    </location>
</feature>
<feature type="coiled-coil region" evidence="12">
    <location>
        <begin position="299"/>
        <end position="326"/>
    </location>
</feature>
<feature type="transmembrane region" description="Helical" evidence="13">
    <location>
        <begin position="128"/>
        <end position="150"/>
    </location>
</feature>
<evidence type="ECO:0000313" key="17">
    <source>
        <dbReference type="EMBL" id="XDO95546.1"/>
    </source>
</evidence>
<proteinExistence type="predicted"/>
<dbReference type="Gene3D" id="1.10.287.130">
    <property type="match status" value="1"/>
</dbReference>
<comment type="catalytic activity">
    <reaction evidence="1">
        <text>ATP + protein L-histidine = ADP + protein N-phospho-L-histidine.</text>
        <dbReference type="EC" id="2.7.13.3"/>
    </reaction>
</comment>
<dbReference type="AlphaFoldDB" id="A0AB39KPX2"/>
<dbReference type="FunFam" id="3.30.565.10:FF:000010">
    <property type="entry name" value="Sensor histidine kinase RcsC"/>
    <property type="match status" value="1"/>
</dbReference>
<dbReference type="PROSITE" id="PS50113">
    <property type="entry name" value="PAC"/>
    <property type="match status" value="1"/>
</dbReference>
<keyword evidence="9 13" id="KW-1133">Transmembrane helix</keyword>
<dbReference type="InterPro" id="IPR004358">
    <property type="entry name" value="Sig_transdc_His_kin-like_C"/>
</dbReference>
<dbReference type="InterPro" id="IPR005467">
    <property type="entry name" value="His_kinase_dom"/>
</dbReference>
<reference evidence="17" key="1">
    <citation type="submission" date="2024-06" db="EMBL/GenBank/DDBJ databases">
        <title>Caulobacter inopinatus, sp. nov.</title>
        <authorList>
            <person name="Donachie S.P."/>
        </authorList>
    </citation>
    <scope>NUCLEOTIDE SEQUENCE</scope>
    <source>
        <strain evidence="17">73W</strain>
    </source>
</reference>
<keyword evidence="6" id="KW-0808">Transferase</keyword>
<evidence type="ECO:0000256" key="6">
    <source>
        <dbReference type="ARBA" id="ARBA00022679"/>
    </source>
</evidence>
<keyword evidence="8" id="KW-0418">Kinase</keyword>
<dbReference type="PROSITE" id="PS50112">
    <property type="entry name" value="PAS"/>
    <property type="match status" value="1"/>
</dbReference>
<feature type="domain" description="PAS" evidence="15">
    <location>
        <begin position="323"/>
        <end position="393"/>
    </location>
</feature>
<dbReference type="GO" id="GO:0000155">
    <property type="term" value="F:phosphorelay sensor kinase activity"/>
    <property type="evidence" value="ECO:0007669"/>
    <property type="project" value="InterPro"/>
</dbReference>
<dbReference type="GO" id="GO:0005524">
    <property type="term" value="F:ATP binding"/>
    <property type="evidence" value="ECO:0007669"/>
    <property type="project" value="UniProtKB-KW"/>
</dbReference>
<feature type="transmembrane region" description="Helical" evidence="13">
    <location>
        <begin position="44"/>
        <end position="62"/>
    </location>
</feature>
<evidence type="ECO:0000259" key="15">
    <source>
        <dbReference type="PROSITE" id="PS50112"/>
    </source>
</evidence>
<dbReference type="CDD" id="cd00130">
    <property type="entry name" value="PAS"/>
    <property type="match status" value="1"/>
</dbReference>
<dbReference type="CDD" id="cd00082">
    <property type="entry name" value="HisKA"/>
    <property type="match status" value="1"/>
</dbReference>
<dbReference type="InterPro" id="IPR000700">
    <property type="entry name" value="PAS-assoc_C"/>
</dbReference>
<dbReference type="SMART" id="SM00086">
    <property type="entry name" value="PAC"/>
    <property type="match status" value="1"/>
</dbReference>
<evidence type="ECO:0000256" key="11">
    <source>
        <dbReference type="ARBA" id="ARBA00023136"/>
    </source>
</evidence>
<keyword evidence="17" id="KW-0547">Nucleotide-binding</keyword>
<evidence type="ECO:0000256" key="5">
    <source>
        <dbReference type="ARBA" id="ARBA00022553"/>
    </source>
</evidence>
<dbReference type="InterPro" id="IPR000014">
    <property type="entry name" value="PAS"/>
</dbReference>
<dbReference type="RefSeq" id="WP_369058395.1">
    <property type="nucleotide sequence ID" value="NZ_CP158375.1"/>
</dbReference>
<evidence type="ECO:0000256" key="13">
    <source>
        <dbReference type="SAM" id="Phobius"/>
    </source>
</evidence>
<accession>A0AB39KPX2</accession>
<evidence type="ECO:0000256" key="1">
    <source>
        <dbReference type="ARBA" id="ARBA00000085"/>
    </source>
</evidence>
<dbReference type="SUPFAM" id="SSF47384">
    <property type="entry name" value="Homodimeric domain of signal transducing histidine kinase"/>
    <property type="match status" value="1"/>
</dbReference>
<protein>
    <recommendedName>
        <fullName evidence="3">histidine kinase</fullName>
        <ecNumber evidence="3">2.7.13.3</ecNumber>
    </recommendedName>
</protein>
<evidence type="ECO:0000259" key="14">
    <source>
        <dbReference type="PROSITE" id="PS50109"/>
    </source>
</evidence>
<dbReference type="PANTHER" id="PTHR43047">
    <property type="entry name" value="TWO-COMPONENT HISTIDINE PROTEIN KINASE"/>
    <property type="match status" value="1"/>
</dbReference>
<dbReference type="EMBL" id="CP158375">
    <property type="protein sequence ID" value="XDO95546.1"/>
    <property type="molecule type" value="Genomic_DNA"/>
</dbReference>
<keyword evidence="4" id="KW-1003">Cell membrane</keyword>
<evidence type="ECO:0000256" key="9">
    <source>
        <dbReference type="ARBA" id="ARBA00022989"/>
    </source>
</evidence>
<dbReference type="InterPro" id="IPR001610">
    <property type="entry name" value="PAC"/>
</dbReference>
<evidence type="ECO:0000256" key="2">
    <source>
        <dbReference type="ARBA" id="ARBA00004651"/>
    </source>
</evidence>
<keyword evidence="17" id="KW-0067">ATP-binding</keyword>
<dbReference type="InterPro" id="IPR007895">
    <property type="entry name" value="MASE1"/>
</dbReference>
<feature type="transmembrane region" description="Helical" evidence="13">
    <location>
        <begin position="69"/>
        <end position="89"/>
    </location>
</feature>
<evidence type="ECO:0000256" key="7">
    <source>
        <dbReference type="ARBA" id="ARBA00022692"/>
    </source>
</evidence>
<dbReference type="CDD" id="cd16922">
    <property type="entry name" value="HATPase_EvgS-ArcB-TorS-like"/>
    <property type="match status" value="1"/>
</dbReference>
<dbReference type="Pfam" id="PF00512">
    <property type="entry name" value="HisKA"/>
    <property type="match status" value="1"/>
</dbReference>
<feature type="transmembrane region" description="Helical" evidence="13">
    <location>
        <begin position="275"/>
        <end position="297"/>
    </location>
</feature>
<keyword evidence="10" id="KW-0902">Two-component regulatory system</keyword>
<evidence type="ECO:0000256" key="3">
    <source>
        <dbReference type="ARBA" id="ARBA00012438"/>
    </source>
</evidence>
<feature type="domain" description="PAC" evidence="16">
    <location>
        <begin position="398"/>
        <end position="450"/>
    </location>
</feature>
<evidence type="ECO:0000256" key="12">
    <source>
        <dbReference type="SAM" id="Coils"/>
    </source>
</evidence>
<dbReference type="InterPro" id="IPR036097">
    <property type="entry name" value="HisK_dim/P_sf"/>
</dbReference>
<dbReference type="SMART" id="SM00387">
    <property type="entry name" value="HATPase_c"/>
    <property type="match status" value="1"/>
</dbReference>
<sequence>MGPSAPTSSTRSRPPVPAVAWTLAALLASALCTAGSLNFAREAGHFAAIWPANAVVLTLMLRAPKPARLWMIVSGYLGMVAAASAHVVWATPQAMTLYSANAVELLICLLVLQRMTPRGLDFTRARDLMVFGALTVIGPAVSASLSEAVITALGLPAPPWSWTVWFVRNMLGLLVVTPALLMVSPRRLRSRRLRGWRAGDLLMGGFLLAVMAAVFTQSRYPLLFLIPPALVLVTFRNGAFGGALGLLAAAVISVGATVAGSGPIMLIPASLTVRVLVLQGFLLAMAASTLPVAAALARQRRLMVSLKKARRRADRHRREAEASERRYRLMADSATDMIIRYTPNGRMLFVSPASVQVQGYSPQELVGRFMQDFIHPEDMPRLITNARRLMNDVAAERTPIEFRSRMPDGEWHWFETNPSVRRDEAGTPIEFIDVMRNITARKEAEAELAAARVAAGQAAVAKADFLGTMNHELRTPLTSILGFSDLLVESEAMPAAERRYAQCVRQAAGNLFELINDVLDFSRIDSGSLRLDPQATDLPELLSAALEDVRSAAEARDLDLRLEIDPALPSVVTVDPARLRQIVLNFLTNAVKFTEAGSVRLHAVTAEGSRLRVEVIDTGPGVPEDRRAALFERFSQVDNSSSRVHGGAGLGLAICRGLALAMGGEAGYSPAPGGGSIFWCEVAAPAAQMVTEATA</sequence>
<keyword evidence="7 13" id="KW-0812">Transmembrane</keyword>
<evidence type="ECO:0000256" key="10">
    <source>
        <dbReference type="ARBA" id="ARBA00023012"/>
    </source>
</evidence>
<evidence type="ECO:0000256" key="8">
    <source>
        <dbReference type="ARBA" id="ARBA00022777"/>
    </source>
</evidence>
<feature type="domain" description="Histidine kinase" evidence="14">
    <location>
        <begin position="468"/>
        <end position="686"/>
    </location>
</feature>
<dbReference type="NCBIfam" id="TIGR00229">
    <property type="entry name" value="sensory_box"/>
    <property type="match status" value="1"/>
</dbReference>
<dbReference type="InterPro" id="IPR003661">
    <property type="entry name" value="HisK_dim/P_dom"/>
</dbReference>
<dbReference type="GO" id="GO:0005886">
    <property type="term" value="C:plasma membrane"/>
    <property type="evidence" value="ECO:0007669"/>
    <property type="project" value="UniProtKB-SubCell"/>
</dbReference>
<dbReference type="SMART" id="SM00388">
    <property type="entry name" value="HisKA"/>
    <property type="match status" value="1"/>
</dbReference>
<dbReference type="Gene3D" id="3.30.450.20">
    <property type="entry name" value="PAS domain"/>
    <property type="match status" value="1"/>
</dbReference>
<keyword evidence="11 13" id="KW-0472">Membrane</keyword>
<dbReference type="Pfam" id="PF08447">
    <property type="entry name" value="PAS_3"/>
    <property type="match status" value="1"/>
</dbReference>
<dbReference type="InterPro" id="IPR013655">
    <property type="entry name" value="PAS_fold_3"/>
</dbReference>
<dbReference type="EC" id="2.7.13.3" evidence="3"/>
<dbReference type="InterPro" id="IPR036890">
    <property type="entry name" value="HATPase_C_sf"/>
</dbReference>
<comment type="subcellular location">
    <subcellularLocation>
        <location evidence="2">Cell membrane</location>
        <topology evidence="2">Multi-pass membrane protein</topology>
    </subcellularLocation>
</comment>